<dbReference type="Pfam" id="PF23598">
    <property type="entry name" value="LRR_14"/>
    <property type="match status" value="1"/>
</dbReference>
<dbReference type="InterPro" id="IPR038005">
    <property type="entry name" value="RX-like_CC"/>
</dbReference>
<dbReference type="Pfam" id="PF25019">
    <property type="entry name" value="LRR_R13L1-DRL21"/>
    <property type="match status" value="1"/>
</dbReference>
<dbReference type="GO" id="GO:0006952">
    <property type="term" value="P:defense response"/>
    <property type="evidence" value="ECO:0007669"/>
    <property type="project" value="UniProtKB-KW"/>
</dbReference>
<dbReference type="InterPro" id="IPR041118">
    <property type="entry name" value="Rx_N"/>
</dbReference>
<evidence type="ECO:0000259" key="9">
    <source>
        <dbReference type="Pfam" id="PF23559"/>
    </source>
</evidence>
<dbReference type="Pfam" id="PF00931">
    <property type="entry name" value="NB-ARC"/>
    <property type="match status" value="1"/>
</dbReference>
<dbReference type="InterPro" id="IPR055414">
    <property type="entry name" value="LRR_R13L4/SHOC2-like"/>
</dbReference>
<feature type="domain" description="NB-ARC" evidence="7">
    <location>
        <begin position="157"/>
        <end position="325"/>
    </location>
</feature>
<organism evidence="12">
    <name type="scientific">Manihot esculenta</name>
    <name type="common">Cassava</name>
    <name type="synonym">Jatropha manihot</name>
    <dbReference type="NCBI Taxonomy" id="3983"/>
    <lineage>
        <taxon>Eukaryota</taxon>
        <taxon>Viridiplantae</taxon>
        <taxon>Streptophyta</taxon>
        <taxon>Embryophyta</taxon>
        <taxon>Tracheophyta</taxon>
        <taxon>Spermatophyta</taxon>
        <taxon>Magnoliopsida</taxon>
        <taxon>eudicotyledons</taxon>
        <taxon>Gunneridae</taxon>
        <taxon>Pentapetalae</taxon>
        <taxon>rosids</taxon>
        <taxon>fabids</taxon>
        <taxon>Malpighiales</taxon>
        <taxon>Euphorbiaceae</taxon>
        <taxon>Crotonoideae</taxon>
        <taxon>Manihoteae</taxon>
        <taxon>Manihot</taxon>
    </lineage>
</organism>
<dbReference type="InterPro" id="IPR056789">
    <property type="entry name" value="LRR_R13L1-DRL21"/>
</dbReference>
<dbReference type="GO" id="GO:0043531">
    <property type="term" value="F:ADP binding"/>
    <property type="evidence" value="ECO:0007669"/>
    <property type="project" value="InterPro"/>
</dbReference>
<evidence type="ECO:0000259" key="10">
    <source>
        <dbReference type="Pfam" id="PF23598"/>
    </source>
</evidence>
<dbReference type="InterPro" id="IPR027417">
    <property type="entry name" value="P-loop_NTPase"/>
</dbReference>
<dbReference type="SUPFAM" id="SSF52058">
    <property type="entry name" value="L domain-like"/>
    <property type="match status" value="1"/>
</dbReference>
<feature type="domain" description="Disease resistance N-terminal" evidence="8">
    <location>
        <begin position="9"/>
        <end position="90"/>
    </location>
</feature>
<dbReference type="Gene3D" id="3.80.10.10">
    <property type="entry name" value="Ribonuclease Inhibitor"/>
    <property type="match status" value="4"/>
</dbReference>
<dbReference type="InterPro" id="IPR032675">
    <property type="entry name" value="LRR_dom_sf"/>
</dbReference>
<feature type="domain" description="Disease resistance protein winged helix" evidence="9">
    <location>
        <begin position="412"/>
        <end position="484"/>
    </location>
</feature>
<dbReference type="Pfam" id="PF18052">
    <property type="entry name" value="Rx_N"/>
    <property type="match status" value="1"/>
</dbReference>
<dbReference type="InterPro" id="IPR058922">
    <property type="entry name" value="WHD_DRP"/>
</dbReference>
<dbReference type="Gene3D" id="1.10.10.10">
    <property type="entry name" value="Winged helix-like DNA-binding domain superfamily/Winged helix DNA-binding domain"/>
    <property type="match status" value="1"/>
</dbReference>
<evidence type="ECO:0000313" key="12">
    <source>
        <dbReference type="EMBL" id="OAY39395.1"/>
    </source>
</evidence>
<evidence type="ECO:0000256" key="3">
    <source>
        <dbReference type="ARBA" id="ARBA00022741"/>
    </source>
</evidence>
<feature type="domain" description="R13L1/DRL21-like LRR repeat region" evidence="11">
    <location>
        <begin position="691"/>
        <end position="807"/>
    </location>
</feature>
<gene>
    <name evidence="12" type="ORF">MANES_10G091500</name>
</gene>
<evidence type="ECO:0000259" key="8">
    <source>
        <dbReference type="Pfam" id="PF18052"/>
    </source>
</evidence>
<dbReference type="InterPro" id="IPR036388">
    <property type="entry name" value="WH-like_DNA-bd_sf"/>
</dbReference>
<dbReference type="InterPro" id="IPR042197">
    <property type="entry name" value="Apaf_helical"/>
</dbReference>
<evidence type="ECO:0000256" key="5">
    <source>
        <dbReference type="ARBA" id="ARBA00022840"/>
    </source>
</evidence>
<dbReference type="SUPFAM" id="SSF52540">
    <property type="entry name" value="P-loop containing nucleoside triphosphate hydrolases"/>
    <property type="match status" value="1"/>
</dbReference>
<sequence>MADIVLSPVLQVVFDRLASPVLQKAADIWGLKDNFQNLQNALLMAQAVLEDAEDQQETNKAVRIWLSKLKDAAYHAEDLLDEIASHITMSERVGNNWVFSFIGKNELVYAEKLRFMLQELENSAVEGSKFHLRQGIVQSNRRETGPFIIESEIYGRKEDKEKIVKLLLSNDGNVCFIPIVGIGGLGKTTLAQLVHNDEEVTRHFDVKIWVFVSDDFDVKRIMKAIIESATMDKCDSFAMNVLQSKIWALLHKKRYLIVLDDVWIEDYEEWDKLEPIFRVGIDGSKIIVTTRSRKVAFMTTFPTNPYYLKGLAEEDCWKLFKSRAFLQGEEGKYPNLLEIGKKIIKKCGGVPLAAKTLGSLMRFKREEREWLFVQNSELWDLDIHHTGILPALRLSYFHLPSHLKRCFTFCSIFPKRYEIKKDKLIRMWMAEGLIQSDGARKRPEDIGEDYFQDLLWMSFFQGAGDADGSGTSGYKMLDIIHDLAKFVAGKESVIVDQGLTSNNLAQTRHASVIIDFRSPQIPEALYEAEHLRTLILFPGGNTRDDGSKVFYNFPFLRVLDVNASAFELYGFGRLLCLRYVDLSYASIITLDFKIEELPFLQTLNLYSCYNLKELPNIAKMLSLRHLNVTRCESLFTMSISFAKIYQQFGCSSSSSDKYEKIFYLSYIPGQSNQLQTLPTIVVGGFLDLIFLGQLNLHGELTIRHLENVLSSDDARSANLVRKDNLESLGLCWGNNADDADVAEEVIEGLQPHQNLKVLVVKGYPGVRFPNWKLPYLTEVHLTNCERCICLPVLGSLPLLSRLALHGMPSIRGIGREFYGEDVKRPFPSLQEFQLINFPNLEEWFYENGRGSFPILRKFVVKKCPKLTAMPLILSLQHLELRDCSAILFNFVESLSFLKYLAIEKVEGLVSFPGEFLANSPLTSLEIISCHKLCSLPSELGSLKILKSLKIRWCEKLSSLPQGLQNLKALELLEVTDCHSIVSMPDDGIGCLSSLRSLSIENCINLTSLSMSLQNLMCLEHLTIMYCPSLVSLPKDMLHLSALRSLTILSCPQILSLPEELKYVTTLDCLEIGSLPGLMDLPEWIGDIVSLRSLIISDCQNLKQLPESLKLLNALQHLSIQACPKIEERCREEVGEDWPKIAHVPYKYIGSPEVGKSSESGSSLLETTSCHF</sequence>
<protein>
    <submittedName>
        <fullName evidence="12">Uncharacterized protein</fullName>
    </submittedName>
</protein>
<keyword evidence="5" id="KW-0067">ATP-binding</keyword>
<evidence type="ECO:0000256" key="2">
    <source>
        <dbReference type="ARBA" id="ARBA00022737"/>
    </source>
</evidence>
<evidence type="ECO:0000259" key="11">
    <source>
        <dbReference type="Pfam" id="PF25019"/>
    </source>
</evidence>
<dbReference type="EMBL" id="CM004396">
    <property type="protein sequence ID" value="OAY39395.1"/>
    <property type="molecule type" value="Genomic_DNA"/>
</dbReference>
<keyword evidence="3" id="KW-0547">Nucleotide-binding</keyword>
<dbReference type="PANTHER" id="PTHR36766:SF59">
    <property type="entry name" value="DISEASE RESISTANCE PROTEIN RGA2-LIKE"/>
    <property type="match status" value="1"/>
</dbReference>
<feature type="region of interest" description="Disordered" evidence="6">
    <location>
        <begin position="1152"/>
        <end position="1171"/>
    </location>
</feature>
<name>A0A2C9V4P3_MANES</name>
<dbReference type="Gene3D" id="3.40.50.300">
    <property type="entry name" value="P-loop containing nucleotide triphosphate hydrolases"/>
    <property type="match status" value="1"/>
</dbReference>
<dbReference type="GO" id="GO:0051707">
    <property type="term" value="P:response to other organism"/>
    <property type="evidence" value="ECO:0007669"/>
    <property type="project" value="UniProtKB-ARBA"/>
</dbReference>
<feature type="domain" description="Disease resistance R13L4/SHOC-2-like LRR" evidence="10">
    <location>
        <begin position="531"/>
        <end position="633"/>
    </location>
</feature>
<dbReference type="GO" id="GO:0005524">
    <property type="term" value="F:ATP binding"/>
    <property type="evidence" value="ECO:0007669"/>
    <property type="project" value="UniProtKB-KW"/>
</dbReference>
<dbReference type="Gene3D" id="1.20.5.4130">
    <property type="match status" value="1"/>
</dbReference>
<dbReference type="AlphaFoldDB" id="A0A2C9V4P3"/>
<evidence type="ECO:0000256" key="4">
    <source>
        <dbReference type="ARBA" id="ARBA00022821"/>
    </source>
</evidence>
<accession>A0A2C9V4P3</accession>
<dbReference type="FunFam" id="3.40.50.300:FF:001091">
    <property type="entry name" value="Probable disease resistance protein At1g61300"/>
    <property type="match status" value="1"/>
</dbReference>
<dbReference type="SUPFAM" id="SSF52047">
    <property type="entry name" value="RNI-like"/>
    <property type="match status" value="1"/>
</dbReference>
<keyword evidence="1" id="KW-0433">Leucine-rich repeat</keyword>
<dbReference type="PANTHER" id="PTHR36766">
    <property type="entry name" value="PLANT BROAD-SPECTRUM MILDEW RESISTANCE PROTEIN RPW8"/>
    <property type="match status" value="1"/>
</dbReference>
<evidence type="ECO:0000256" key="1">
    <source>
        <dbReference type="ARBA" id="ARBA00022614"/>
    </source>
</evidence>
<proteinExistence type="predicted"/>
<keyword evidence="4" id="KW-0611">Plant defense</keyword>
<feature type="compositionally biased region" description="Low complexity" evidence="6">
    <location>
        <begin position="1154"/>
        <end position="1171"/>
    </location>
</feature>
<evidence type="ECO:0000256" key="6">
    <source>
        <dbReference type="SAM" id="MobiDB-lite"/>
    </source>
</evidence>
<dbReference type="Pfam" id="PF23559">
    <property type="entry name" value="WHD_DRP"/>
    <property type="match status" value="1"/>
</dbReference>
<dbReference type="InterPro" id="IPR002182">
    <property type="entry name" value="NB-ARC"/>
</dbReference>
<evidence type="ECO:0000259" key="7">
    <source>
        <dbReference type="Pfam" id="PF00931"/>
    </source>
</evidence>
<keyword evidence="2" id="KW-0677">Repeat</keyword>
<reference evidence="12" key="1">
    <citation type="submission" date="2016-02" db="EMBL/GenBank/DDBJ databases">
        <title>WGS assembly of Manihot esculenta.</title>
        <authorList>
            <person name="Bredeson J.V."/>
            <person name="Prochnik S.E."/>
            <person name="Lyons J.B."/>
            <person name="Schmutz J."/>
            <person name="Grimwood J."/>
            <person name="Vrebalov J."/>
            <person name="Bart R.S."/>
            <person name="Amuge T."/>
            <person name="Ferguson M.E."/>
            <person name="Green R."/>
            <person name="Putnam N."/>
            <person name="Stites J."/>
            <person name="Rounsley S."/>
            <person name="Rokhsar D.S."/>
        </authorList>
    </citation>
    <scope>NUCLEOTIDE SEQUENCE [LARGE SCALE GENOMIC DNA]</scope>
    <source>
        <tissue evidence="12">Leaf</tissue>
    </source>
</reference>
<dbReference type="PRINTS" id="PR00364">
    <property type="entry name" value="DISEASERSIST"/>
</dbReference>
<dbReference type="Gene3D" id="1.10.8.430">
    <property type="entry name" value="Helical domain of apoptotic protease-activating factors"/>
    <property type="match status" value="1"/>
</dbReference>
<dbReference type="CDD" id="cd14798">
    <property type="entry name" value="RX-CC_like"/>
    <property type="match status" value="1"/>
</dbReference>